<proteinExistence type="predicted"/>
<dbReference type="EMBL" id="CP024768">
    <property type="protein sequence ID" value="QGY30931.1"/>
    <property type="molecule type" value="Genomic_DNA"/>
</dbReference>
<evidence type="ECO:0008006" key="3">
    <source>
        <dbReference type="Google" id="ProtNLM"/>
    </source>
</evidence>
<evidence type="ECO:0000313" key="1">
    <source>
        <dbReference type="EMBL" id="QGY30931.1"/>
    </source>
</evidence>
<dbReference type="SUPFAM" id="SSF143011">
    <property type="entry name" value="RelE-like"/>
    <property type="match status" value="1"/>
</dbReference>
<dbReference type="Proteomes" id="UP000502005">
    <property type="component" value="Chromosome"/>
</dbReference>
<dbReference type="RefSeq" id="WP_208716826.1">
    <property type="nucleotide sequence ID" value="NZ_CP024768.1"/>
</dbReference>
<accession>A0A6B9G0P0</accession>
<sequence>MAGSIQNFRDEWLQLFFVYGTSHKCIPANIETALARKLDIIHAAKSHLDLRAPPGNRFEMLQPPLQRYASIRINGQYRLIFQWTDGKAWDLYLDPHRYKHHR</sequence>
<dbReference type="PANTHER" id="PTHR40266">
    <property type="entry name" value="TOXIN HIGB-1"/>
    <property type="match status" value="1"/>
</dbReference>
<gene>
    <name evidence="1" type="ORF">CUN67_19165</name>
</gene>
<dbReference type="AlphaFoldDB" id="A0A6B9G0P0"/>
<dbReference type="Pfam" id="PF05015">
    <property type="entry name" value="HigB-like_toxin"/>
    <property type="match status" value="1"/>
</dbReference>
<name>A0A6B9G0P0_PANCY</name>
<dbReference type="InterPro" id="IPR007711">
    <property type="entry name" value="HigB-1"/>
</dbReference>
<organism evidence="1 2">
    <name type="scientific">Pantoea cypripedii</name>
    <name type="common">Pectobacterium cypripedii</name>
    <name type="synonym">Erwinia cypripedii</name>
    <dbReference type="NCBI Taxonomy" id="55209"/>
    <lineage>
        <taxon>Bacteria</taxon>
        <taxon>Pseudomonadati</taxon>
        <taxon>Pseudomonadota</taxon>
        <taxon>Gammaproteobacteria</taxon>
        <taxon>Enterobacterales</taxon>
        <taxon>Erwiniaceae</taxon>
        <taxon>Pantoea</taxon>
    </lineage>
</organism>
<protein>
    <recommendedName>
        <fullName evidence="3">Type II toxin-antitoxin system RelE/ParE family toxin</fullName>
    </recommendedName>
</protein>
<reference evidence="1 2" key="1">
    <citation type="submission" date="2017-11" db="EMBL/GenBank/DDBJ databases">
        <title>Genome sequence of Pantoea cypripedii NE1.</title>
        <authorList>
            <person name="Nascimento F.X."/>
        </authorList>
    </citation>
    <scope>NUCLEOTIDE SEQUENCE [LARGE SCALE GENOMIC DNA]</scope>
    <source>
        <strain evidence="1 2">NE1</strain>
    </source>
</reference>
<dbReference type="Gene3D" id="3.30.2310.20">
    <property type="entry name" value="RelE-like"/>
    <property type="match status" value="1"/>
</dbReference>
<dbReference type="PANTHER" id="PTHR40266:SF2">
    <property type="entry name" value="TOXIN HIGB-1"/>
    <property type="match status" value="1"/>
</dbReference>
<dbReference type="InterPro" id="IPR035093">
    <property type="entry name" value="RelE/ParE_toxin_dom_sf"/>
</dbReference>
<evidence type="ECO:0000313" key="2">
    <source>
        <dbReference type="Proteomes" id="UP000502005"/>
    </source>
</evidence>